<dbReference type="AlphaFoldDB" id="A0A4Y3WRE4"/>
<dbReference type="GO" id="GO:0004803">
    <property type="term" value="F:transposase activity"/>
    <property type="evidence" value="ECO:0007669"/>
    <property type="project" value="InterPro"/>
</dbReference>
<dbReference type="GO" id="GO:0006313">
    <property type="term" value="P:DNA transposition"/>
    <property type="evidence" value="ECO:0007669"/>
    <property type="project" value="InterPro"/>
</dbReference>
<dbReference type="Proteomes" id="UP000320338">
    <property type="component" value="Unassembled WGS sequence"/>
</dbReference>
<feature type="domain" description="Transposase IS110-like N-terminal" evidence="1">
    <location>
        <begin position="5"/>
        <end position="166"/>
    </location>
</feature>
<evidence type="ECO:0000259" key="1">
    <source>
        <dbReference type="Pfam" id="PF01548"/>
    </source>
</evidence>
<protein>
    <recommendedName>
        <fullName evidence="1">Transposase IS110-like N-terminal domain-containing protein</fullName>
    </recommendedName>
</protein>
<evidence type="ECO:0000313" key="3">
    <source>
        <dbReference type="Proteomes" id="UP000320338"/>
    </source>
</evidence>
<dbReference type="PANTHER" id="PTHR33055">
    <property type="entry name" value="TRANSPOSASE FOR INSERTION SEQUENCE ELEMENT IS1111A"/>
    <property type="match status" value="1"/>
</dbReference>
<keyword evidence="3" id="KW-1185">Reference proteome</keyword>
<comment type="caution">
    <text evidence="2">The sequence shown here is derived from an EMBL/GenBank/DDBJ whole genome shotgun (WGS) entry which is preliminary data.</text>
</comment>
<proteinExistence type="predicted"/>
<dbReference type="PANTHER" id="PTHR33055:SF3">
    <property type="entry name" value="PUTATIVE TRANSPOSASE FOR IS117-RELATED"/>
    <property type="match status" value="1"/>
</dbReference>
<sequence length="244" mass="26288">MSLAVGIDVAKLIHWVAAVDDDGHQILSRRCDNTPDDITALIGDLKHLAAEHGPVTVAVDILGGIASMLITMLLDAGLDLVHTPGLLVNRSRRATRGGERKSDPADAKVIADQVRLRAANGELRRLAPVTEPDAALRLLVSRRGDLVVDRTRRQARLHDLLASVNPGLERIVDPTTKTGLWLLTRFVTASEIRAAGLDGLTEHMRELPRLPRRTVTKLLGAALAAADAQRARVAGETIAADILR</sequence>
<dbReference type="Pfam" id="PF01548">
    <property type="entry name" value="DEDD_Tnp_IS110"/>
    <property type="match status" value="1"/>
</dbReference>
<reference evidence="2 3" key="1">
    <citation type="submission" date="2019-06" db="EMBL/GenBank/DDBJ databases">
        <title>Whole genome shotgun sequence of Pseudonocardia hydrocarbonoxydans NBRC 14498.</title>
        <authorList>
            <person name="Hosoyama A."/>
            <person name="Uohara A."/>
            <person name="Ohji S."/>
            <person name="Ichikawa N."/>
        </authorList>
    </citation>
    <scope>NUCLEOTIDE SEQUENCE [LARGE SCALE GENOMIC DNA]</scope>
    <source>
        <strain evidence="2 3">NBRC 14498</strain>
    </source>
</reference>
<organism evidence="2 3">
    <name type="scientific">Pseudonocardia hydrocarbonoxydans</name>
    <dbReference type="NCBI Taxonomy" id="76726"/>
    <lineage>
        <taxon>Bacteria</taxon>
        <taxon>Bacillati</taxon>
        <taxon>Actinomycetota</taxon>
        <taxon>Actinomycetes</taxon>
        <taxon>Pseudonocardiales</taxon>
        <taxon>Pseudonocardiaceae</taxon>
        <taxon>Pseudonocardia</taxon>
    </lineage>
</organism>
<accession>A0A4Y3WRE4</accession>
<dbReference type="InterPro" id="IPR047650">
    <property type="entry name" value="Transpos_IS110"/>
</dbReference>
<name>A0A4Y3WRE4_9PSEU</name>
<dbReference type="EMBL" id="BJNG01000034">
    <property type="protein sequence ID" value="GEC21415.1"/>
    <property type="molecule type" value="Genomic_DNA"/>
</dbReference>
<dbReference type="InterPro" id="IPR002525">
    <property type="entry name" value="Transp_IS110-like_N"/>
</dbReference>
<dbReference type="RefSeq" id="WP_218030217.1">
    <property type="nucleotide sequence ID" value="NZ_BAAARZ010000005.1"/>
</dbReference>
<gene>
    <name evidence="2" type="ORF">PHY01_36980</name>
</gene>
<evidence type="ECO:0000313" key="2">
    <source>
        <dbReference type="EMBL" id="GEC21415.1"/>
    </source>
</evidence>
<dbReference type="GO" id="GO:0003677">
    <property type="term" value="F:DNA binding"/>
    <property type="evidence" value="ECO:0007669"/>
    <property type="project" value="InterPro"/>
</dbReference>